<keyword evidence="2" id="KW-1185">Reference proteome</keyword>
<dbReference type="Proteomes" id="UP001642487">
    <property type="component" value="Chromosome 5"/>
</dbReference>
<evidence type="ECO:0000313" key="1">
    <source>
        <dbReference type="EMBL" id="CAK9323065.1"/>
    </source>
</evidence>
<reference evidence="1 2" key="1">
    <citation type="submission" date="2024-03" db="EMBL/GenBank/DDBJ databases">
        <authorList>
            <person name="Gkanogiannis A."/>
            <person name="Becerra Lopez-Lavalle L."/>
        </authorList>
    </citation>
    <scope>NUCLEOTIDE SEQUENCE [LARGE SCALE GENOMIC DNA]</scope>
</reference>
<evidence type="ECO:0000313" key="2">
    <source>
        <dbReference type="Proteomes" id="UP001642487"/>
    </source>
</evidence>
<accession>A0ABP0YTY7</accession>
<name>A0ABP0YTY7_9ROSI</name>
<dbReference type="EMBL" id="OZ021739">
    <property type="protein sequence ID" value="CAK9323065.1"/>
    <property type="molecule type" value="Genomic_DNA"/>
</dbReference>
<organism evidence="1 2">
    <name type="scientific">Citrullus colocynthis</name>
    <name type="common">colocynth</name>
    <dbReference type="NCBI Taxonomy" id="252529"/>
    <lineage>
        <taxon>Eukaryota</taxon>
        <taxon>Viridiplantae</taxon>
        <taxon>Streptophyta</taxon>
        <taxon>Embryophyta</taxon>
        <taxon>Tracheophyta</taxon>
        <taxon>Spermatophyta</taxon>
        <taxon>Magnoliopsida</taxon>
        <taxon>eudicotyledons</taxon>
        <taxon>Gunneridae</taxon>
        <taxon>Pentapetalae</taxon>
        <taxon>rosids</taxon>
        <taxon>fabids</taxon>
        <taxon>Cucurbitales</taxon>
        <taxon>Cucurbitaceae</taxon>
        <taxon>Benincaseae</taxon>
        <taxon>Citrullus</taxon>
    </lineage>
</organism>
<proteinExistence type="predicted"/>
<gene>
    <name evidence="1" type="ORF">CITCOLO1_LOCUS15236</name>
</gene>
<sequence>MLLFNSLYSYETREAISNCNNCYRHRAMVPSFLGAKAVRLDDQIRLISGAWSPDIREWGLFHRRDSLLHI</sequence>
<protein>
    <submittedName>
        <fullName evidence="1">Uncharacterized protein</fullName>
    </submittedName>
</protein>